<evidence type="ECO:0008006" key="4">
    <source>
        <dbReference type="Google" id="ProtNLM"/>
    </source>
</evidence>
<dbReference type="Proteomes" id="UP000663888">
    <property type="component" value="Unassembled WGS sequence"/>
</dbReference>
<accession>A0A8H2WSM6</accession>
<dbReference type="EMBL" id="CAJMWX010000054">
    <property type="protein sequence ID" value="CAE6398611.1"/>
    <property type="molecule type" value="Genomic_DNA"/>
</dbReference>
<reference evidence="2" key="1">
    <citation type="submission" date="2021-01" db="EMBL/GenBank/DDBJ databases">
        <authorList>
            <person name="Kaushik A."/>
        </authorList>
    </citation>
    <scope>NUCLEOTIDE SEQUENCE</scope>
    <source>
        <strain evidence="2">AG4-R118</strain>
    </source>
</reference>
<name>A0A8H2WSM6_9AGAM</name>
<keyword evidence="1" id="KW-0812">Transmembrane</keyword>
<evidence type="ECO:0000313" key="3">
    <source>
        <dbReference type="Proteomes" id="UP000663888"/>
    </source>
</evidence>
<dbReference type="AlphaFoldDB" id="A0A8H2WSM6"/>
<gene>
    <name evidence="2" type="ORF">RDB_LOCUS2172</name>
</gene>
<sequence>MAVKKAIVRLVHAGSSTYFSLAIMRSFVACTLGFVALAHAQYTATYDPTNLPDTTEKGQIGTNKCGTKASQTSMCQNVYVNSVNDFCLWAPPYTDGKNSSVGQVEEIMVAWCMNDGYGTRLIPDGTITGAHFVQTPDYVQVTGWGDLTKLNIPKGDSGGELDPHGADNLGNPHGGLVFGNSFGKWQQYHEWTNFMSSTDFCIRACRDDGNDPKHHCNHIYDLQGCDWNIPANYSQGVFEDCKGDTGLPMGIYGSSTFQQGHGATPSAHPIPPSSECTPYSTVKNGVASVGAVTPAPTSGATGTAASIVASNTSAPSTGGAVGSMDGMVALAVGIIGTMLGAVLVL</sequence>
<evidence type="ECO:0000313" key="2">
    <source>
        <dbReference type="EMBL" id="CAE6398611.1"/>
    </source>
</evidence>
<keyword evidence="1" id="KW-0472">Membrane</keyword>
<proteinExistence type="predicted"/>
<organism evidence="2 3">
    <name type="scientific">Rhizoctonia solani</name>
    <dbReference type="NCBI Taxonomy" id="456999"/>
    <lineage>
        <taxon>Eukaryota</taxon>
        <taxon>Fungi</taxon>
        <taxon>Dikarya</taxon>
        <taxon>Basidiomycota</taxon>
        <taxon>Agaricomycotina</taxon>
        <taxon>Agaricomycetes</taxon>
        <taxon>Cantharellales</taxon>
        <taxon>Ceratobasidiaceae</taxon>
        <taxon>Rhizoctonia</taxon>
    </lineage>
</organism>
<feature type="transmembrane region" description="Helical" evidence="1">
    <location>
        <begin position="326"/>
        <end position="344"/>
    </location>
</feature>
<comment type="caution">
    <text evidence="2">The sequence shown here is derived from an EMBL/GenBank/DDBJ whole genome shotgun (WGS) entry which is preliminary data.</text>
</comment>
<protein>
    <recommendedName>
        <fullName evidence="4">Carbohydrate-binding module family 13 protein</fullName>
    </recommendedName>
</protein>
<evidence type="ECO:0000256" key="1">
    <source>
        <dbReference type="SAM" id="Phobius"/>
    </source>
</evidence>
<keyword evidence="1" id="KW-1133">Transmembrane helix</keyword>